<dbReference type="OMA" id="RADINHK"/>
<feature type="region of interest" description="Disordered" evidence="1">
    <location>
        <begin position="152"/>
        <end position="183"/>
    </location>
</feature>
<sequence>MVDSSSYGFSVLERNSPISKDGIRSVSTPISKYNNDNDNLSPVDITDMLSAKNFASNNVSTPNRSLSPKKNGLQSILKNGSNSNRKDKSSNNVKNETQDFSITESLLRKHPELNYASRNGDLNPVKCARVIFSPTKEILSYRKEYLDDVSNSELESNTSYNSRTRSRINKDKNRGSSGLDLTNESESNLHLNLNEEKVRKNNNEFGESSENRKQSFAAQLVTDPAIPYVLSLYLQLFFNLLLISIVLYFVFIFIKTIRADINHKLEVYISNAFAEIAKCERAYQRNNCNRRAPLLEAKCTEWEKCMNSDPQLIGKSKITAETFADIVNGFIRPISWKSLVFLVCLIFGSLLVTNLAFGSYRNSSSHMRSKDAKKLEELENRLKQQATLLSKYQMQDILQEQSEPPRDFSRLQSPHSQMVVRSSASSYLTANDTSNTNNNSTFNSSPLLQRRQK</sequence>
<protein>
    <recommendedName>
        <fullName evidence="3">Brl1/Brr6 domain-containing protein</fullName>
    </recommendedName>
</protein>
<feature type="compositionally biased region" description="Polar residues" evidence="1">
    <location>
        <begin position="410"/>
        <end position="428"/>
    </location>
</feature>
<evidence type="ECO:0000259" key="3">
    <source>
        <dbReference type="SMART" id="SM01042"/>
    </source>
</evidence>
<dbReference type="Proteomes" id="UP000002258">
    <property type="component" value="Chromosome 2"/>
</dbReference>
<feature type="compositionally biased region" description="Low complexity" evidence="1">
    <location>
        <begin position="429"/>
        <end position="445"/>
    </location>
</feature>
<dbReference type="KEGG" id="pic:PICST_30171"/>
<dbReference type="InterPro" id="IPR040202">
    <property type="entry name" value="Brl1/Brr6"/>
</dbReference>
<feature type="transmembrane region" description="Helical" evidence="2">
    <location>
        <begin position="232"/>
        <end position="254"/>
    </location>
</feature>
<dbReference type="InterPro" id="IPR018767">
    <property type="entry name" value="Brl1/Brr6_dom"/>
</dbReference>
<dbReference type="GO" id="GO:0055088">
    <property type="term" value="P:lipid homeostasis"/>
    <property type="evidence" value="ECO:0007669"/>
    <property type="project" value="InterPro"/>
</dbReference>
<feature type="transmembrane region" description="Helical" evidence="2">
    <location>
        <begin position="339"/>
        <end position="360"/>
    </location>
</feature>
<name>A3LQ35_PICST</name>
<dbReference type="RefSeq" id="XP_001383173.2">
    <property type="nucleotide sequence ID" value="XM_001383136.1"/>
</dbReference>
<dbReference type="PANTHER" id="PTHR28136">
    <property type="entry name" value="NUCLEUS EXPORT PROTEIN BRR6"/>
    <property type="match status" value="1"/>
</dbReference>
<dbReference type="SMART" id="SM01042">
    <property type="entry name" value="Brr6_like_C_C"/>
    <property type="match status" value="1"/>
</dbReference>
<dbReference type="PANTHER" id="PTHR28136:SF5">
    <property type="entry name" value="NUCLEUS EXPORT PROTEIN BRR6"/>
    <property type="match status" value="1"/>
</dbReference>
<evidence type="ECO:0000256" key="1">
    <source>
        <dbReference type="SAM" id="MobiDB-lite"/>
    </source>
</evidence>
<dbReference type="OrthoDB" id="5961at2759"/>
<gene>
    <name evidence="4" type="ORF">PICST_30171</name>
</gene>
<dbReference type="GO" id="GO:0006998">
    <property type="term" value="P:nuclear envelope organization"/>
    <property type="evidence" value="ECO:0007669"/>
    <property type="project" value="InterPro"/>
</dbReference>
<dbReference type="HOGENOM" id="CLU_628537_0_0_1"/>
<dbReference type="EMBL" id="CP000496">
    <property type="protein sequence ID" value="ABN65144.2"/>
    <property type="molecule type" value="Genomic_DNA"/>
</dbReference>
<keyword evidence="2" id="KW-0472">Membrane</keyword>
<feature type="region of interest" description="Disordered" evidence="1">
    <location>
        <begin position="403"/>
        <end position="453"/>
    </location>
</feature>
<dbReference type="InParanoid" id="A3LQ35"/>
<dbReference type="AlphaFoldDB" id="A3LQ35"/>
<feature type="domain" description="Brl1/Brr6" evidence="3">
    <location>
        <begin position="230"/>
        <end position="361"/>
    </location>
</feature>
<dbReference type="GeneID" id="4837512"/>
<evidence type="ECO:0000313" key="4">
    <source>
        <dbReference type="EMBL" id="ABN65144.2"/>
    </source>
</evidence>
<accession>A3LQ35</accession>
<keyword evidence="2" id="KW-1133">Transmembrane helix</keyword>
<organism evidence="4 5">
    <name type="scientific">Scheffersomyces stipitis (strain ATCC 58785 / CBS 6054 / NBRC 10063 / NRRL Y-11545)</name>
    <name type="common">Yeast</name>
    <name type="synonym">Pichia stipitis</name>
    <dbReference type="NCBI Taxonomy" id="322104"/>
    <lineage>
        <taxon>Eukaryota</taxon>
        <taxon>Fungi</taxon>
        <taxon>Dikarya</taxon>
        <taxon>Ascomycota</taxon>
        <taxon>Saccharomycotina</taxon>
        <taxon>Pichiomycetes</taxon>
        <taxon>Debaryomycetaceae</taxon>
        <taxon>Scheffersomyces</taxon>
    </lineage>
</organism>
<feature type="compositionally biased region" description="Polar residues" evidence="1">
    <location>
        <begin position="56"/>
        <end position="77"/>
    </location>
</feature>
<dbReference type="Pfam" id="PF10104">
    <property type="entry name" value="Brr6_like_C_C"/>
    <property type="match status" value="1"/>
</dbReference>
<feature type="region of interest" description="Disordered" evidence="1">
    <location>
        <begin position="56"/>
        <end position="97"/>
    </location>
</feature>
<keyword evidence="2" id="KW-0812">Transmembrane</keyword>
<evidence type="ECO:0000313" key="5">
    <source>
        <dbReference type="Proteomes" id="UP000002258"/>
    </source>
</evidence>
<proteinExistence type="predicted"/>
<evidence type="ECO:0000256" key="2">
    <source>
        <dbReference type="SAM" id="Phobius"/>
    </source>
</evidence>
<dbReference type="GO" id="GO:0031965">
    <property type="term" value="C:nuclear membrane"/>
    <property type="evidence" value="ECO:0007669"/>
    <property type="project" value="InterPro"/>
</dbReference>
<dbReference type="eggNOG" id="KOG4503">
    <property type="taxonomic scope" value="Eukaryota"/>
</dbReference>
<reference evidence="4 5" key="1">
    <citation type="journal article" date="2007" name="Nat. Biotechnol.">
        <title>Genome sequence of the lignocellulose-bioconverting and xylose-fermenting yeast Pichia stipitis.</title>
        <authorList>
            <person name="Jeffries T.W."/>
            <person name="Grigoriev I.V."/>
            <person name="Grimwood J."/>
            <person name="Laplaza J.M."/>
            <person name="Aerts A."/>
            <person name="Salamov A."/>
            <person name="Schmutz J."/>
            <person name="Lindquist E."/>
            <person name="Dehal P."/>
            <person name="Shapiro H."/>
            <person name="Jin Y.S."/>
            <person name="Passoth V."/>
            <person name="Richardson P.M."/>
        </authorList>
    </citation>
    <scope>NUCLEOTIDE SEQUENCE [LARGE SCALE GENOMIC DNA]</scope>
    <source>
        <strain evidence="5">ATCC 58785 / CBS 6054 / NBRC 10063 / NRRL Y-11545</strain>
    </source>
</reference>
<keyword evidence="5" id="KW-1185">Reference proteome</keyword>